<dbReference type="PANTHER" id="PTHR30203">
    <property type="entry name" value="OUTER MEMBRANE CATION EFFLUX PROTEIN"/>
    <property type="match status" value="1"/>
</dbReference>
<accession>A0A502GAJ1</accession>
<evidence type="ECO:0000256" key="1">
    <source>
        <dbReference type="ARBA" id="ARBA00007613"/>
    </source>
</evidence>
<dbReference type="AlphaFoldDB" id="A0A502GAJ1"/>
<dbReference type="InterPro" id="IPR003423">
    <property type="entry name" value="OMP_efflux"/>
</dbReference>
<reference evidence="3 4" key="1">
    <citation type="journal article" date="2019" name="Environ. Microbiol.">
        <title>Species interactions and distinct microbial communities in high Arctic permafrost affected cryosols are associated with the CH4 and CO2 gas fluxes.</title>
        <authorList>
            <person name="Altshuler I."/>
            <person name="Hamel J."/>
            <person name="Turney S."/>
            <person name="Magnuson E."/>
            <person name="Levesque R."/>
            <person name="Greer C."/>
            <person name="Whyte L.G."/>
        </authorList>
    </citation>
    <scope>NUCLEOTIDE SEQUENCE [LARGE SCALE GENOMIC DNA]</scope>
    <source>
        <strain evidence="3 4">S9.2P</strain>
    </source>
</reference>
<organism evidence="3 4">
    <name type="scientific">Hymenobacter nivis</name>
    <dbReference type="NCBI Taxonomy" id="1850093"/>
    <lineage>
        <taxon>Bacteria</taxon>
        <taxon>Pseudomonadati</taxon>
        <taxon>Bacteroidota</taxon>
        <taxon>Cytophagia</taxon>
        <taxon>Cytophagales</taxon>
        <taxon>Hymenobacteraceae</taxon>
        <taxon>Hymenobacter</taxon>
    </lineage>
</organism>
<dbReference type="Gene3D" id="1.20.1600.10">
    <property type="entry name" value="Outer membrane efflux proteins (OEP)"/>
    <property type="match status" value="1"/>
</dbReference>
<name>A0A502GAJ1_9BACT</name>
<dbReference type="OrthoDB" id="9791261at2"/>
<dbReference type="PANTHER" id="PTHR30203:SF23">
    <property type="entry name" value="OUTER MEMBRANE EFFLUX PROTEIN"/>
    <property type="match status" value="1"/>
</dbReference>
<keyword evidence="4" id="KW-1185">Reference proteome</keyword>
<proteinExistence type="inferred from homology"/>
<feature type="chain" id="PRO_5021469976" evidence="2">
    <location>
        <begin position="26"/>
        <end position="457"/>
    </location>
</feature>
<dbReference type="GO" id="GO:0015562">
    <property type="term" value="F:efflux transmembrane transporter activity"/>
    <property type="evidence" value="ECO:0007669"/>
    <property type="project" value="InterPro"/>
</dbReference>
<dbReference type="Pfam" id="PF02321">
    <property type="entry name" value="OEP"/>
    <property type="match status" value="2"/>
</dbReference>
<sequence length="457" mass="51164">MLRSFFLLVGWVLCCELGAVLPALAQVGAPAPAPRVGAPAPMPRPVAPVPAAQAAAVDTVQLTLAQAEQRFVQGNLQLLAQRFNVTAAQAQILQARLWDNPVVSLEQNIHNPETGRTFDVTRTGESIVQVQQLIVIAGRRRAAANVAQAAALVEQYNLQDLLRTLRYQLRTAFYDLYYKQRTLAVYDTEITSFQRIIPAYQQQYEKGNIAQKEVVRLKAFLFVLQNQRQQLFVDMAPNLSDLRVLTRDTSGAYLQPQVVLPRTRDLSLGPYSMQQLVDSAQILRGDLLARTAYLQQQGNNLRYQRALVAPDLLVGYTYDRAGSYIQNYNALTLGVAVPVFNRNQGNIRTAEALIQGGKAQLGQARLVVQNEVQQNYQLVGLIDAQFKQADRDTTPFDRIIGGIEQAYARRLIGLVEFLDYYQSYNDNLVQLNQLRASRMRAFEQLNAAVGRPVFRAE</sequence>
<dbReference type="EMBL" id="RCYZ01000015">
    <property type="protein sequence ID" value="TPG58691.1"/>
    <property type="molecule type" value="Genomic_DNA"/>
</dbReference>
<protein>
    <submittedName>
        <fullName evidence="3">TolC family protein</fullName>
    </submittedName>
</protein>
<evidence type="ECO:0000256" key="2">
    <source>
        <dbReference type="SAM" id="SignalP"/>
    </source>
</evidence>
<dbReference type="SUPFAM" id="SSF56954">
    <property type="entry name" value="Outer membrane efflux proteins (OEP)"/>
    <property type="match status" value="1"/>
</dbReference>
<evidence type="ECO:0000313" key="4">
    <source>
        <dbReference type="Proteomes" id="UP000317646"/>
    </source>
</evidence>
<comment type="caution">
    <text evidence="3">The sequence shown here is derived from an EMBL/GenBank/DDBJ whole genome shotgun (WGS) entry which is preliminary data.</text>
</comment>
<keyword evidence="2" id="KW-0732">Signal</keyword>
<feature type="signal peptide" evidence="2">
    <location>
        <begin position="1"/>
        <end position="25"/>
    </location>
</feature>
<comment type="similarity">
    <text evidence="1">Belongs to the outer membrane factor (OMF) (TC 1.B.17) family.</text>
</comment>
<dbReference type="RefSeq" id="WP_140469614.1">
    <property type="nucleotide sequence ID" value="NZ_RCYZ01000015.1"/>
</dbReference>
<evidence type="ECO:0000313" key="3">
    <source>
        <dbReference type="EMBL" id="TPG58691.1"/>
    </source>
</evidence>
<gene>
    <name evidence="3" type="ORF">EAH73_22065</name>
</gene>
<dbReference type="Proteomes" id="UP000317646">
    <property type="component" value="Unassembled WGS sequence"/>
</dbReference>
<dbReference type="InterPro" id="IPR010131">
    <property type="entry name" value="MdtP/NodT-like"/>
</dbReference>